<dbReference type="WBParaSite" id="ACRNAN_scaffold14907.g26439.t1">
    <property type="protein sequence ID" value="ACRNAN_scaffold14907.g26439.t1"/>
    <property type="gene ID" value="ACRNAN_scaffold14907.g26439"/>
</dbReference>
<accession>A0A914CVR9</accession>
<evidence type="ECO:0000313" key="3">
    <source>
        <dbReference type="WBParaSite" id="ACRNAN_scaffold14907.g26439.t1"/>
    </source>
</evidence>
<proteinExistence type="predicted"/>
<reference evidence="3" key="1">
    <citation type="submission" date="2022-11" db="UniProtKB">
        <authorList>
            <consortium name="WormBaseParasite"/>
        </authorList>
    </citation>
    <scope>IDENTIFICATION</scope>
</reference>
<evidence type="ECO:0000256" key="1">
    <source>
        <dbReference type="PROSITE-ProRule" id="PRU00339"/>
    </source>
</evidence>
<protein>
    <submittedName>
        <fullName evidence="3">Uncharacterized protein</fullName>
    </submittedName>
</protein>
<feature type="repeat" description="TPR" evidence="1">
    <location>
        <begin position="89"/>
        <end position="122"/>
    </location>
</feature>
<organism evidence="2 3">
    <name type="scientific">Acrobeloides nanus</name>
    <dbReference type="NCBI Taxonomy" id="290746"/>
    <lineage>
        <taxon>Eukaryota</taxon>
        <taxon>Metazoa</taxon>
        <taxon>Ecdysozoa</taxon>
        <taxon>Nematoda</taxon>
        <taxon>Chromadorea</taxon>
        <taxon>Rhabditida</taxon>
        <taxon>Tylenchina</taxon>
        <taxon>Cephalobomorpha</taxon>
        <taxon>Cephaloboidea</taxon>
        <taxon>Cephalobidae</taxon>
        <taxon>Acrobeloides</taxon>
    </lineage>
</organism>
<keyword evidence="1" id="KW-0802">TPR repeat</keyword>
<evidence type="ECO:0000313" key="2">
    <source>
        <dbReference type="Proteomes" id="UP000887540"/>
    </source>
</evidence>
<name>A0A914CVR9_9BILA</name>
<dbReference type="PROSITE" id="PS50005">
    <property type="entry name" value="TPR"/>
    <property type="match status" value="1"/>
</dbReference>
<keyword evidence="2" id="KW-1185">Reference proteome</keyword>
<dbReference type="InterPro" id="IPR019734">
    <property type="entry name" value="TPR_rpt"/>
</dbReference>
<sequence>NVASMKEISENMVEDINDIFFRKDESDMLNKLSSFNYVRVHTNSKNVVKEKCILFKARRIYENELVRLIKSNPEGRSSHEENKINETLNDLYLKLGHVHLLAHDYARAHSAYQKALSGMKDQFWRDPSGLFGLGLIYFHFRSYKA</sequence>
<dbReference type="AlphaFoldDB" id="A0A914CVR9"/>
<dbReference type="Gene3D" id="1.25.40.10">
    <property type="entry name" value="Tetratricopeptide repeat domain"/>
    <property type="match status" value="1"/>
</dbReference>
<dbReference type="Proteomes" id="UP000887540">
    <property type="component" value="Unplaced"/>
</dbReference>
<dbReference type="SUPFAM" id="SSF48452">
    <property type="entry name" value="TPR-like"/>
    <property type="match status" value="1"/>
</dbReference>
<dbReference type="InterPro" id="IPR011990">
    <property type="entry name" value="TPR-like_helical_dom_sf"/>
</dbReference>